<evidence type="ECO:0000256" key="10">
    <source>
        <dbReference type="PIRSR" id="PIRSR600760-2"/>
    </source>
</evidence>
<feature type="binding site" evidence="10">
    <location>
        <position position="101"/>
    </location>
    <ligand>
        <name>Mg(2+)</name>
        <dbReference type="ChEBI" id="CHEBI:18420"/>
        <label>1</label>
        <note>catalytic</note>
    </ligand>
</feature>
<dbReference type="EC" id="3.1.3.7" evidence="9"/>
<keyword evidence="5 9" id="KW-0479">Metal-binding</keyword>
<comment type="catalytic activity">
    <reaction evidence="1 9">
        <text>adenosine 3',5'-bisphosphate + H2O = AMP + phosphate</text>
        <dbReference type="Rhea" id="RHEA:10040"/>
        <dbReference type="ChEBI" id="CHEBI:15377"/>
        <dbReference type="ChEBI" id="CHEBI:43474"/>
        <dbReference type="ChEBI" id="CHEBI:58343"/>
        <dbReference type="ChEBI" id="CHEBI:456215"/>
        <dbReference type="EC" id="3.1.3.7"/>
    </reaction>
</comment>
<dbReference type="InterPro" id="IPR020583">
    <property type="entry name" value="Inositol_monoP_metal-BS"/>
</dbReference>
<comment type="subcellular location">
    <subcellularLocation>
        <location evidence="9">Cell inner membrane</location>
        <topology evidence="9">Peripheral membrane protein</topology>
        <orientation evidence="9">Cytoplasmic side</orientation>
    </subcellularLocation>
</comment>
<feature type="binding site" evidence="10">
    <location>
        <position position="225"/>
    </location>
    <ligand>
        <name>Mg(2+)</name>
        <dbReference type="ChEBI" id="CHEBI:18420"/>
        <label>1</label>
        <note>catalytic</note>
    </ligand>
</feature>
<sequence length="276" mass="30447">MGNEQPGSLLSLGVAELDMAPLMALAERASKAILEIYADESLWQQQAKSDDTPVTAADIKSSEILVAGLPSIVDCPVVSEEALPSYEQRKDWPLYWLIDPIDGTKEFINRTGEFVINVALMHNHQPVFGLIYQIVNGRAWWGGPSVGAYTNEPVRALEKQLPEAKKTLFALGSRRSEWRGGWRDRLDSEGIEVSVKPIGSALKFAYLADGSADFYPRLGLTSEWDTAAPQAILAATGGAIVQWNGQPIEYGKEDTLNPYFIAVREQSLLDYFVEQS</sequence>
<feature type="binding site" evidence="10">
    <location>
        <position position="102"/>
    </location>
    <ligand>
        <name>Mg(2+)</name>
        <dbReference type="ChEBI" id="CHEBI:18420"/>
        <label>1</label>
        <note>catalytic</note>
    </ligand>
</feature>
<dbReference type="InterPro" id="IPR050725">
    <property type="entry name" value="CysQ/Inositol_MonoPase"/>
</dbReference>
<comment type="caution">
    <text evidence="11">The sequence shown here is derived from an EMBL/GenBank/DDBJ whole genome shotgun (WGS) entry which is preliminary data.</text>
</comment>
<feature type="binding site" evidence="10">
    <location>
        <position position="80"/>
    </location>
    <ligand>
        <name>Mg(2+)</name>
        <dbReference type="ChEBI" id="CHEBI:18420"/>
        <label>1</label>
        <note>catalytic</note>
    </ligand>
</feature>
<keyword evidence="4 9" id="KW-0997">Cell inner membrane</keyword>
<dbReference type="PANTHER" id="PTHR43028">
    <property type="entry name" value="3'(2'),5'-BISPHOSPHATE NUCLEOTIDASE 1"/>
    <property type="match status" value="1"/>
</dbReference>
<evidence type="ECO:0000256" key="4">
    <source>
        <dbReference type="ARBA" id="ARBA00022519"/>
    </source>
</evidence>
<keyword evidence="7 9" id="KW-0460">Magnesium</keyword>
<protein>
    <recommendedName>
        <fullName evidence="9">3'(2'),5'-bisphosphate nucleotidase CysQ</fullName>
        <ecNumber evidence="9">3.1.3.7</ecNumber>
    </recommendedName>
    <alternativeName>
        <fullName evidence="9">3'(2'),5-bisphosphonucleoside 3'(2')-phosphohydrolase</fullName>
    </alternativeName>
    <alternativeName>
        <fullName evidence="9">3'-phosphoadenosine 5'-phosphate phosphatase</fullName>
        <shortName evidence="9">PAP phosphatase</shortName>
    </alternativeName>
</protein>
<dbReference type="Gene3D" id="3.30.540.10">
    <property type="entry name" value="Fructose-1,6-Bisphosphatase, subunit A, domain 1"/>
    <property type="match status" value="1"/>
</dbReference>
<feature type="binding site" evidence="9">
    <location>
        <position position="99"/>
    </location>
    <ligand>
        <name>Mg(2+)</name>
        <dbReference type="ChEBI" id="CHEBI:18420"/>
        <label>2</label>
    </ligand>
</feature>
<dbReference type="PRINTS" id="PR00377">
    <property type="entry name" value="IMPHPHTASES"/>
</dbReference>
<dbReference type="OrthoDB" id="9785695at2"/>
<feature type="binding site" evidence="9">
    <location>
        <position position="99"/>
    </location>
    <ligand>
        <name>Mg(2+)</name>
        <dbReference type="ChEBI" id="CHEBI:18420"/>
        <label>1</label>
    </ligand>
</feature>
<dbReference type="GO" id="GO:0008441">
    <property type="term" value="F:3'(2'),5'-bisphosphate nucleotidase activity"/>
    <property type="evidence" value="ECO:0007669"/>
    <property type="project" value="UniProtKB-UniRule"/>
</dbReference>
<evidence type="ECO:0000256" key="3">
    <source>
        <dbReference type="ARBA" id="ARBA00022475"/>
    </source>
</evidence>
<dbReference type="HAMAP" id="MF_02095">
    <property type="entry name" value="CysQ"/>
    <property type="match status" value="1"/>
</dbReference>
<dbReference type="RefSeq" id="WP_147714244.1">
    <property type="nucleotide sequence ID" value="NZ_VKAD01000001.1"/>
</dbReference>
<dbReference type="PROSITE" id="PS00629">
    <property type="entry name" value="IMP_1"/>
    <property type="match status" value="1"/>
</dbReference>
<dbReference type="GO" id="GO:0005886">
    <property type="term" value="C:plasma membrane"/>
    <property type="evidence" value="ECO:0007669"/>
    <property type="project" value="UniProtKB-SubCell"/>
</dbReference>
<feature type="binding site" evidence="9">
    <location>
        <position position="102"/>
    </location>
    <ligand>
        <name>Mg(2+)</name>
        <dbReference type="ChEBI" id="CHEBI:18420"/>
        <label>2</label>
    </ligand>
</feature>
<evidence type="ECO:0000256" key="9">
    <source>
        <dbReference type="HAMAP-Rule" id="MF_02095"/>
    </source>
</evidence>
<evidence type="ECO:0000256" key="8">
    <source>
        <dbReference type="ARBA" id="ARBA00023136"/>
    </source>
</evidence>
<feature type="binding site" evidence="9">
    <location>
        <position position="80"/>
    </location>
    <ligand>
        <name>Mg(2+)</name>
        <dbReference type="ChEBI" id="CHEBI:18420"/>
        <label>1</label>
    </ligand>
</feature>
<gene>
    <name evidence="9" type="primary">cysQ</name>
    <name evidence="11" type="ORF">FME95_10010</name>
</gene>
<evidence type="ECO:0000256" key="7">
    <source>
        <dbReference type="ARBA" id="ARBA00022842"/>
    </source>
</evidence>
<dbReference type="Gene3D" id="3.40.190.80">
    <property type="match status" value="1"/>
</dbReference>
<dbReference type="GO" id="GO:0000103">
    <property type="term" value="P:sulfate assimilation"/>
    <property type="evidence" value="ECO:0007669"/>
    <property type="project" value="TreeGrafter"/>
</dbReference>
<comment type="function">
    <text evidence="9">Converts adenosine-3',5'-bisphosphate (PAP) to AMP.</text>
</comment>
<name>A0A5C8Z9S5_9GAMM</name>
<keyword evidence="6 9" id="KW-0378">Hydrolase</keyword>
<feature type="binding site" evidence="9">
    <location>
        <begin position="101"/>
        <end position="104"/>
    </location>
    <ligand>
        <name>substrate</name>
    </ligand>
</feature>
<organism evidence="11 12">
    <name type="scientific">Reinekea thalattae</name>
    <dbReference type="NCBI Taxonomy" id="2593301"/>
    <lineage>
        <taxon>Bacteria</taxon>
        <taxon>Pseudomonadati</taxon>
        <taxon>Pseudomonadota</taxon>
        <taxon>Gammaproteobacteria</taxon>
        <taxon>Oceanospirillales</taxon>
        <taxon>Saccharospirillaceae</taxon>
        <taxon>Reinekea</taxon>
    </lineage>
</organism>
<dbReference type="Pfam" id="PF00459">
    <property type="entry name" value="Inositol_P"/>
    <property type="match status" value="1"/>
</dbReference>
<feature type="binding site" evidence="9">
    <location>
        <position position="225"/>
    </location>
    <ligand>
        <name>substrate</name>
    </ligand>
</feature>
<evidence type="ECO:0000256" key="1">
    <source>
        <dbReference type="ARBA" id="ARBA00001625"/>
    </source>
</evidence>
<comment type="cofactor">
    <cofactor evidence="9 10">
        <name>Mg(2+)</name>
        <dbReference type="ChEBI" id="CHEBI:18420"/>
    </cofactor>
</comment>
<dbReference type="GO" id="GO:0000287">
    <property type="term" value="F:magnesium ion binding"/>
    <property type="evidence" value="ECO:0007669"/>
    <property type="project" value="UniProtKB-UniRule"/>
</dbReference>
<dbReference type="InterPro" id="IPR006240">
    <property type="entry name" value="CysQ"/>
</dbReference>
<dbReference type="EMBL" id="VKAD01000001">
    <property type="protein sequence ID" value="TXR54845.1"/>
    <property type="molecule type" value="Genomic_DNA"/>
</dbReference>
<keyword evidence="3 9" id="KW-1003">Cell membrane</keyword>
<feature type="binding site" evidence="9">
    <location>
        <position position="225"/>
    </location>
    <ligand>
        <name>Mg(2+)</name>
        <dbReference type="ChEBI" id="CHEBI:18420"/>
        <label>2</label>
    </ligand>
</feature>
<dbReference type="InterPro" id="IPR020550">
    <property type="entry name" value="Inositol_monophosphatase_CS"/>
</dbReference>
<dbReference type="InterPro" id="IPR000760">
    <property type="entry name" value="Inositol_monophosphatase-like"/>
</dbReference>
<evidence type="ECO:0000313" key="12">
    <source>
        <dbReference type="Proteomes" id="UP000321764"/>
    </source>
</evidence>
<evidence type="ECO:0000256" key="5">
    <source>
        <dbReference type="ARBA" id="ARBA00022723"/>
    </source>
</evidence>
<dbReference type="PROSITE" id="PS00630">
    <property type="entry name" value="IMP_2"/>
    <property type="match status" value="1"/>
</dbReference>
<dbReference type="Proteomes" id="UP000321764">
    <property type="component" value="Unassembled WGS sequence"/>
</dbReference>
<dbReference type="PANTHER" id="PTHR43028:SF5">
    <property type="entry name" value="3'(2'),5'-BISPHOSPHATE NUCLEOTIDASE 1"/>
    <property type="match status" value="1"/>
</dbReference>
<evidence type="ECO:0000256" key="2">
    <source>
        <dbReference type="ARBA" id="ARBA00005289"/>
    </source>
</evidence>
<dbReference type="AlphaFoldDB" id="A0A5C8Z9S5"/>
<evidence type="ECO:0000256" key="6">
    <source>
        <dbReference type="ARBA" id="ARBA00022801"/>
    </source>
</evidence>
<dbReference type="GO" id="GO:0050427">
    <property type="term" value="P:3'-phosphoadenosine 5'-phosphosulfate metabolic process"/>
    <property type="evidence" value="ECO:0007669"/>
    <property type="project" value="TreeGrafter"/>
</dbReference>
<feature type="binding site" evidence="9">
    <location>
        <position position="80"/>
    </location>
    <ligand>
        <name>substrate</name>
    </ligand>
</feature>
<dbReference type="GO" id="GO:0046854">
    <property type="term" value="P:phosphatidylinositol phosphate biosynthetic process"/>
    <property type="evidence" value="ECO:0007669"/>
    <property type="project" value="InterPro"/>
</dbReference>
<proteinExistence type="inferred from homology"/>
<comment type="similarity">
    <text evidence="2 9">Belongs to the inositol monophosphatase superfamily. CysQ family.</text>
</comment>
<accession>A0A5C8Z9S5</accession>
<keyword evidence="8 9" id="KW-0472">Membrane</keyword>
<reference evidence="11 12" key="1">
    <citation type="submission" date="2019-07" db="EMBL/GenBank/DDBJ databases">
        <title>Reinekea sp. strain SSH23 genome sequencing and assembly.</title>
        <authorList>
            <person name="Kim I."/>
        </authorList>
    </citation>
    <scope>NUCLEOTIDE SEQUENCE [LARGE SCALE GENOMIC DNA]</scope>
    <source>
        <strain evidence="11 12">SSH23</strain>
    </source>
</reference>
<dbReference type="CDD" id="cd01638">
    <property type="entry name" value="CysQ"/>
    <property type="match status" value="1"/>
</dbReference>
<dbReference type="SUPFAM" id="SSF56655">
    <property type="entry name" value="Carbohydrate phosphatase"/>
    <property type="match status" value="1"/>
</dbReference>
<feature type="binding site" evidence="9">
    <location>
        <position position="101"/>
    </location>
    <ligand>
        <name>Mg(2+)</name>
        <dbReference type="ChEBI" id="CHEBI:18420"/>
        <label>1</label>
    </ligand>
</feature>
<keyword evidence="12" id="KW-1185">Reference proteome</keyword>
<evidence type="ECO:0000313" key="11">
    <source>
        <dbReference type="EMBL" id="TXR54845.1"/>
    </source>
</evidence>
<feature type="binding site" evidence="10">
    <location>
        <position position="99"/>
    </location>
    <ligand>
        <name>Mg(2+)</name>
        <dbReference type="ChEBI" id="CHEBI:18420"/>
        <label>1</label>
        <note>catalytic</note>
    </ligand>
</feature>